<name>A0A1M5NFH4_9FIRM</name>
<comment type="similarity">
    <text evidence="2">Belongs to the methyl-accepting chemotaxis (MCP) protein family.</text>
</comment>
<feature type="transmembrane region" description="Helical" evidence="5">
    <location>
        <begin position="7"/>
        <end position="29"/>
    </location>
</feature>
<dbReference type="Gene3D" id="6.10.340.10">
    <property type="match status" value="1"/>
</dbReference>
<dbReference type="PROSITE" id="PS50111">
    <property type="entry name" value="CHEMOTAXIS_TRANSDUC_2"/>
    <property type="match status" value="1"/>
</dbReference>
<dbReference type="PANTHER" id="PTHR32089">
    <property type="entry name" value="METHYL-ACCEPTING CHEMOTAXIS PROTEIN MCPB"/>
    <property type="match status" value="1"/>
</dbReference>
<evidence type="ECO:0000256" key="1">
    <source>
        <dbReference type="ARBA" id="ARBA00023224"/>
    </source>
</evidence>
<evidence type="ECO:0000313" key="8">
    <source>
        <dbReference type="EMBL" id="SHG88225.1"/>
    </source>
</evidence>
<dbReference type="PROSITE" id="PS50885">
    <property type="entry name" value="HAMP"/>
    <property type="match status" value="1"/>
</dbReference>
<evidence type="ECO:0000256" key="4">
    <source>
        <dbReference type="SAM" id="Coils"/>
    </source>
</evidence>
<dbReference type="Gene3D" id="1.10.287.950">
    <property type="entry name" value="Methyl-accepting chemotaxis protein"/>
    <property type="match status" value="1"/>
</dbReference>
<sequence length="557" mass="63000">MKLKNKLFLTAALIIFGITIPFTLLNLSWQKEQLTSLIKQQAVVSAQNVVQQMNVLRATTDARDFDNKLNYYLARQRAEYLKEHGYNVTQYLIDSQNNILQISGEEKNIQFKPEETAEMIKQQKGTSEKEKYIISYAYSADNQILALLVFKKAEIFKPVYRLKYIMYSLAVIITCSAFLIFSQSIKKIVNPLIDISKTAEQVEKGQFDTFISSRTDIKEIAMLSKSFNQMLSFLQQFFDKITYSVAKLNASSTEFKTSAEENRKAAKNIKNEVEDINYQISKQNESITSIKNFMDELAAAAGDIKRQNEESIKISENIIQATLQGEEFLLATHAKILATDNYAAALRKIVDETEKHLQNLNDINTSIEKISSHTGLLALNATIEAARAGEHGRGFGVVAEEISQLALDARNFSQKAFYMLDQTRKSFASLLGEFNNMYQLIKNVNNQIEDTQKVFAIIKLDINESFAHIENAAHSSNTLLNNLPAVAEKLDHICRQNEEVSARLEHILQLTKKQYINSQDLNNKTDDLALLAKELQNLLYMSSSQNSLPDSGADKAS</sequence>
<keyword evidence="4" id="KW-0175">Coiled coil</keyword>
<dbReference type="PANTHER" id="PTHR32089:SF112">
    <property type="entry name" value="LYSOZYME-LIKE PROTEIN-RELATED"/>
    <property type="match status" value="1"/>
</dbReference>
<feature type="coiled-coil region" evidence="4">
    <location>
        <begin position="256"/>
        <end position="310"/>
    </location>
</feature>
<reference evidence="9" key="1">
    <citation type="submission" date="2016-11" db="EMBL/GenBank/DDBJ databases">
        <authorList>
            <person name="Varghese N."/>
            <person name="Submissions S."/>
        </authorList>
    </citation>
    <scope>NUCLEOTIDE SEQUENCE [LARGE SCALE GENOMIC DNA]</scope>
    <source>
        <strain evidence="9">DSM 11003</strain>
    </source>
</reference>
<dbReference type="InterPro" id="IPR004089">
    <property type="entry name" value="MCPsignal_dom"/>
</dbReference>
<dbReference type="SUPFAM" id="SSF58104">
    <property type="entry name" value="Methyl-accepting chemotaxis protein (MCP) signaling domain"/>
    <property type="match status" value="1"/>
</dbReference>
<dbReference type="SMART" id="SM00304">
    <property type="entry name" value="HAMP"/>
    <property type="match status" value="1"/>
</dbReference>
<dbReference type="RefSeq" id="WP_073091533.1">
    <property type="nucleotide sequence ID" value="NZ_FQWY01000016.1"/>
</dbReference>
<dbReference type="PRINTS" id="PR00260">
    <property type="entry name" value="CHEMTRNSDUCR"/>
</dbReference>
<dbReference type="Proteomes" id="UP000242329">
    <property type="component" value="Unassembled WGS sequence"/>
</dbReference>
<feature type="domain" description="Methyl-accepting transducer" evidence="6">
    <location>
        <begin position="258"/>
        <end position="508"/>
    </location>
</feature>
<dbReference type="GO" id="GO:0006935">
    <property type="term" value="P:chemotaxis"/>
    <property type="evidence" value="ECO:0007669"/>
    <property type="project" value="InterPro"/>
</dbReference>
<dbReference type="InterPro" id="IPR004090">
    <property type="entry name" value="Chemotax_Me-accpt_rcpt"/>
</dbReference>
<dbReference type="CDD" id="cd06225">
    <property type="entry name" value="HAMP"/>
    <property type="match status" value="1"/>
</dbReference>
<evidence type="ECO:0000313" key="9">
    <source>
        <dbReference type="Proteomes" id="UP000242329"/>
    </source>
</evidence>
<feature type="domain" description="HAMP" evidence="7">
    <location>
        <begin position="186"/>
        <end position="239"/>
    </location>
</feature>
<evidence type="ECO:0000256" key="2">
    <source>
        <dbReference type="ARBA" id="ARBA00029447"/>
    </source>
</evidence>
<dbReference type="InterPro" id="IPR003660">
    <property type="entry name" value="HAMP_dom"/>
</dbReference>
<evidence type="ECO:0000259" key="7">
    <source>
        <dbReference type="PROSITE" id="PS50885"/>
    </source>
</evidence>
<gene>
    <name evidence="8" type="ORF">SAMN02745221_01195</name>
</gene>
<dbReference type="EMBL" id="FQWY01000016">
    <property type="protein sequence ID" value="SHG88225.1"/>
    <property type="molecule type" value="Genomic_DNA"/>
</dbReference>
<evidence type="ECO:0000259" key="6">
    <source>
        <dbReference type="PROSITE" id="PS50111"/>
    </source>
</evidence>
<evidence type="ECO:0000256" key="3">
    <source>
        <dbReference type="PROSITE-ProRule" id="PRU00284"/>
    </source>
</evidence>
<accession>A0A1M5NFH4</accession>
<evidence type="ECO:0000256" key="5">
    <source>
        <dbReference type="SAM" id="Phobius"/>
    </source>
</evidence>
<keyword evidence="5" id="KW-0472">Membrane</keyword>
<proteinExistence type="inferred from homology"/>
<dbReference type="GO" id="GO:0007165">
    <property type="term" value="P:signal transduction"/>
    <property type="evidence" value="ECO:0007669"/>
    <property type="project" value="UniProtKB-KW"/>
</dbReference>
<dbReference type="GO" id="GO:0004888">
    <property type="term" value="F:transmembrane signaling receptor activity"/>
    <property type="evidence" value="ECO:0007669"/>
    <property type="project" value="InterPro"/>
</dbReference>
<keyword evidence="1 3" id="KW-0807">Transducer</keyword>
<dbReference type="AlphaFoldDB" id="A0A1M5NFH4"/>
<dbReference type="GO" id="GO:0016020">
    <property type="term" value="C:membrane"/>
    <property type="evidence" value="ECO:0007669"/>
    <property type="project" value="InterPro"/>
</dbReference>
<keyword evidence="5" id="KW-0812">Transmembrane</keyword>
<keyword evidence="9" id="KW-1185">Reference proteome</keyword>
<dbReference type="OrthoDB" id="1706317at2"/>
<protein>
    <submittedName>
        <fullName evidence="8">Methyl-accepting chemotaxis protein</fullName>
    </submittedName>
</protein>
<keyword evidence="5" id="KW-1133">Transmembrane helix</keyword>
<dbReference type="STRING" id="1123382.SAMN02745221_01195"/>
<dbReference type="SMART" id="SM00283">
    <property type="entry name" value="MA"/>
    <property type="match status" value="1"/>
</dbReference>
<organism evidence="8 9">
    <name type="scientific">Thermosyntropha lipolytica DSM 11003</name>
    <dbReference type="NCBI Taxonomy" id="1123382"/>
    <lineage>
        <taxon>Bacteria</taxon>
        <taxon>Bacillati</taxon>
        <taxon>Bacillota</taxon>
        <taxon>Clostridia</taxon>
        <taxon>Eubacteriales</taxon>
        <taxon>Syntrophomonadaceae</taxon>
        <taxon>Thermosyntropha</taxon>
    </lineage>
</organism>
<dbReference type="Pfam" id="PF00015">
    <property type="entry name" value="MCPsignal"/>
    <property type="match status" value="1"/>
</dbReference>